<organism evidence="3 4">
    <name type="scientific">Candidatus Uhrbacteria bacterium GW2011_GWC1_41_20</name>
    <dbReference type="NCBI Taxonomy" id="1618983"/>
    <lineage>
        <taxon>Bacteria</taxon>
        <taxon>Candidatus Uhriibacteriota</taxon>
    </lineage>
</organism>
<feature type="transmembrane region" description="Helical" evidence="1">
    <location>
        <begin position="186"/>
        <end position="205"/>
    </location>
</feature>
<evidence type="ECO:0000256" key="1">
    <source>
        <dbReference type="SAM" id="Phobius"/>
    </source>
</evidence>
<feature type="chain" id="PRO_5002534976" description="Glycosyltransferase RgtA/B/C/D-like domain-containing protein" evidence="2">
    <location>
        <begin position="24"/>
        <end position="574"/>
    </location>
</feature>
<feature type="transmembrane region" description="Helical" evidence="1">
    <location>
        <begin position="217"/>
        <end position="246"/>
    </location>
</feature>
<proteinExistence type="predicted"/>
<keyword evidence="1" id="KW-1133">Transmembrane helix</keyword>
<protein>
    <recommendedName>
        <fullName evidence="5">Glycosyltransferase RgtA/B/C/D-like domain-containing protein</fullName>
    </recommendedName>
</protein>
<feature type="signal peptide" evidence="2">
    <location>
        <begin position="1"/>
        <end position="23"/>
    </location>
</feature>
<feature type="transmembrane region" description="Helical" evidence="1">
    <location>
        <begin position="370"/>
        <end position="389"/>
    </location>
</feature>
<keyword evidence="1" id="KW-0472">Membrane</keyword>
<feature type="transmembrane region" description="Helical" evidence="1">
    <location>
        <begin position="340"/>
        <end position="363"/>
    </location>
</feature>
<keyword evidence="1" id="KW-0812">Transmembrane</keyword>
<dbReference type="AlphaFoldDB" id="A0A0G0VG12"/>
<accession>A0A0G0VG12</accession>
<evidence type="ECO:0008006" key="5">
    <source>
        <dbReference type="Google" id="ProtNLM"/>
    </source>
</evidence>
<feature type="transmembrane region" description="Helical" evidence="1">
    <location>
        <begin position="409"/>
        <end position="430"/>
    </location>
</feature>
<feature type="transmembrane region" description="Helical" evidence="1">
    <location>
        <begin position="134"/>
        <end position="151"/>
    </location>
</feature>
<name>A0A0G0VG12_9BACT</name>
<gene>
    <name evidence="3" type="ORF">UU50_C0003G0048</name>
</gene>
<evidence type="ECO:0000313" key="3">
    <source>
        <dbReference type="EMBL" id="KKR99743.1"/>
    </source>
</evidence>
<dbReference type="Proteomes" id="UP000033930">
    <property type="component" value="Unassembled WGS sequence"/>
</dbReference>
<evidence type="ECO:0000256" key="2">
    <source>
        <dbReference type="SAM" id="SignalP"/>
    </source>
</evidence>
<feature type="transmembrane region" description="Helical" evidence="1">
    <location>
        <begin position="253"/>
        <end position="273"/>
    </location>
</feature>
<comment type="caution">
    <text evidence="3">The sequence shown here is derived from an EMBL/GenBank/DDBJ whole genome shotgun (WGS) entry which is preliminary data.</text>
</comment>
<evidence type="ECO:0000313" key="4">
    <source>
        <dbReference type="Proteomes" id="UP000033930"/>
    </source>
</evidence>
<dbReference type="EMBL" id="LCAW01000003">
    <property type="protein sequence ID" value="KKR99743.1"/>
    <property type="molecule type" value="Genomic_DNA"/>
</dbReference>
<keyword evidence="2" id="KW-0732">Signal</keyword>
<sequence>MRRITVLRSLALLLFFFSVTFFAYSQSEMIFNSPDENANAVFALQFAQDQTLAIQSQYQGISWTNLVHPRSMIVVSRFPSFFKEWLAVPLRSSAERRAGVVTDSIQYIVPVSFLGLSVLSGLFAFIFGSWSISLVTPLLAVLAIFAWKQILYRLTENERLSDFGALLLMIHPAFWYYTGRTMMHNVGFVALLLLALYFIVCQPIKANWQKTVILDEFLAGLMLGLAISFRASEAVWVGVLVVGFLFWQRKELVLKNVFVFLISAVLILLPFLALNKVLYGSMLETGYTVADQSQTEAPLLPKEESGVVAYQDSNIDKSWPAPLNVLFPFGIHEMNILRNVWQYGFLLYPWMSILSILGIIFVFKDKGWRPLLIITFGLSIWLAFVYGSWKFTDNPDASILTLGNSYVRYWLPLFVLGSLFAGIAVDKIGAWLKRRDFPFADFGPWLIIFLVFLFSVRLVIWGNDGFIQTHDNLESFTEKKQIVLEQTPPDCIIIVDMADKYIFPDRSVITPLRDENVYQAIPEILDQTSMFYFGITLPKTDIEHLQSVVFAENDIQFRKIATVGDESLYAIIKN</sequence>
<feature type="transmembrane region" description="Helical" evidence="1">
    <location>
        <begin position="442"/>
        <end position="462"/>
    </location>
</feature>
<reference evidence="3 4" key="1">
    <citation type="journal article" date="2015" name="Nature">
        <title>rRNA introns, odd ribosomes, and small enigmatic genomes across a large radiation of phyla.</title>
        <authorList>
            <person name="Brown C.T."/>
            <person name="Hug L.A."/>
            <person name="Thomas B.C."/>
            <person name="Sharon I."/>
            <person name="Castelle C.J."/>
            <person name="Singh A."/>
            <person name="Wilkins M.J."/>
            <person name="Williams K.H."/>
            <person name="Banfield J.F."/>
        </authorList>
    </citation>
    <scope>NUCLEOTIDE SEQUENCE [LARGE SCALE GENOMIC DNA]</scope>
</reference>